<protein>
    <submittedName>
        <fullName evidence="1">Uncharacterized protein</fullName>
    </submittedName>
</protein>
<accession>A0A133KTX3</accession>
<evidence type="ECO:0000313" key="1">
    <source>
        <dbReference type="EMBL" id="KWZ83043.1"/>
    </source>
</evidence>
<dbReference type="AlphaFoldDB" id="A0A133KTX3"/>
<organism evidence="1 2">
    <name type="scientific">Heyndrickxia coagulans</name>
    <name type="common">Weizmannia coagulans</name>
    <dbReference type="NCBI Taxonomy" id="1398"/>
    <lineage>
        <taxon>Bacteria</taxon>
        <taxon>Bacillati</taxon>
        <taxon>Bacillota</taxon>
        <taxon>Bacilli</taxon>
        <taxon>Bacillales</taxon>
        <taxon>Bacillaceae</taxon>
        <taxon>Heyndrickxia</taxon>
    </lineage>
</organism>
<sequence>MNTQFVILCKGVTSYLNRNDADKSASIQPMDKPFPCVKPCTFLLYY</sequence>
<name>A0A133KTX3_HEYCO</name>
<comment type="caution">
    <text evidence="1">The sequence shown here is derived from an EMBL/GenBank/DDBJ whole genome shotgun (WGS) entry which is preliminary data.</text>
</comment>
<dbReference type="EMBL" id="LRPN01000047">
    <property type="protein sequence ID" value="KWZ83043.1"/>
    <property type="molecule type" value="Genomic_DNA"/>
</dbReference>
<evidence type="ECO:0000313" key="2">
    <source>
        <dbReference type="Proteomes" id="UP000070376"/>
    </source>
</evidence>
<gene>
    <name evidence="1" type="ORF">HMPREF3213_01528</name>
</gene>
<dbReference type="Proteomes" id="UP000070376">
    <property type="component" value="Unassembled WGS sequence"/>
</dbReference>
<reference evidence="2" key="1">
    <citation type="submission" date="2016-01" db="EMBL/GenBank/DDBJ databases">
        <authorList>
            <person name="Mitreva M."/>
            <person name="Pepin K.H."/>
            <person name="Mihindukulasuriya K.A."/>
            <person name="Fulton R."/>
            <person name="Fronick C."/>
            <person name="O'Laughlin M."/>
            <person name="Miner T."/>
            <person name="Herter B."/>
            <person name="Rosa B.A."/>
            <person name="Cordes M."/>
            <person name="Tomlinson C."/>
            <person name="Wollam A."/>
            <person name="Palsikar V.B."/>
            <person name="Mardis E.R."/>
            <person name="Wilson R.K."/>
        </authorList>
    </citation>
    <scope>NUCLEOTIDE SEQUENCE [LARGE SCALE GENOMIC DNA]</scope>
    <source>
        <strain evidence="2">GED7749B</strain>
    </source>
</reference>
<proteinExistence type="predicted"/>